<name>A0A7X9RX01_9BACT</name>
<sequence>MASLQKITSIRFLPVLRITANFSEFESENAFFDIRSLNSTEDLLRKIGVVHRPVDNQWQSSIAQTDIERSLLILDQMDDEYLYFSISSRSIESYYLADFPIENIEDTIFTGEVTFNKKAGEMQFDEALKLSSKSEYFTQLGAHELPIQYAQLQSIFAIVKLSKKSFTEGLTHLYKSMQPWKVDFLINSRKLKFRYIIQKPVFEKYKIITPKGEKEYKQIINEGKLEFTSSVTTSASPLFLKGKQLQLSALVDGEWKIIKQKLSSPTTGSLNFDPKTKEPLWIMNM</sequence>
<organism evidence="1 2">
    <name type="scientific">Flammeovirga aprica JL-4</name>
    <dbReference type="NCBI Taxonomy" id="694437"/>
    <lineage>
        <taxon>Bacteria</taxon>
        <taxon>Pseudomonadati</taxon>
        <taxon>Bacteroidota</taxon>
        <taxon>Cytophagia</taxon>
        <taxon>Cytophagales</taxon>
        <taxon>Flammeovirgaceae</taxon>
        <taxon>Flammeovirga</taxon>
    </lineage>
</organism>
<dbReference type="EMBL" id="JABANE010000059">
    <property type="protein sequence ID" value="NME70260.1"/>
    <property type="molecule type" value="Genomic_DNA"/>
</dbReference>
<accession>A0A7X9RX01</accession>
<dbReference type="AlphaFoldDB" id="A0A7X9RX01"/>
<evidence type="ECO:0000313" key="2">
    <source>
        <dbReference type="Proteomes" id="UP000576082"/>
    </source>
</evidence>
<proteinExistence type="predicted"/>
<comment type="caution">
    <text evidence="1">The sequence shown here is derived from an EMBL/GenBank/DDBJ whole genome shotgun (WGS) entry which is preliminary data.</text>
</comment>
<evidence type="ECO:0000313" key="1">
    <source>
        <dbReference type="EMBL" id="NME70260.1"/>
    </source>
</evidence>
<reference evidence="1 2" key="1">
    <citation type="submission" date="2020-04" db="EMBL/GenBank/DDBJ databases">
        <title>Flammeovirga sp. SR4, a novel species isolated from seawater.</title>
        <authorList>
            <person name="Wang X."/>
        </authorList>
    </citation>
    <scope>NUCLEOTIDE SEQUENCE [LARGE SCALE GENOMIC DNA]</scope>
    <source>
        <strain evidence="1 2">ATCC 23126</strain>
    </source>
</reference>
<gene>
    <name evidence="1" type="ORF">HHU12_19950</name>
</gene>
<keyword evidence="2" id="KW-1185">Reference proteome</keyword>
<dbReference type="RefSeq" id="WP_169658501.1">
    <property type="nucleotide sequence ID" value="NZ_JABANE010000059.1"/>
</dbReference>
<protein>
    <submittedName>
        <fullName evidence="1">Uncharacterized protein</fullName>
    </submittedName>
</protein>
<dbReference type="Proteomes" id="UP000576082">
    <property type="component" value="Unassembled WGS sequence"/>
</dbReference>